<dbReference type="SUPFAM" id="SSF46689">
    <property type="entry name" value="Homeodomain-like"/>
    <property type="match status" value="1"/>
</dbReference>
<accession>A0A1C2EFM1</accession>
<evidence type="ECO:0000256" key="1">
    <source>
        <dbReference type="ARBA" id="ARBA00023015"/>
    </source>
</evidence>
<dbReference type="PANTHER" id="PTHR30055">
    <property type="entry name" value="HTH-TYPE TRANSCRIPTIONAL REGULATOR RUTR"/>
    <property type="match status" value="1"/>
</dbReference>
<feature type="domain" description="HTH tetR-type" evidence="5">
    <location>
        <begin position="16"/>
        <end position="76"/>
    </location>
</feature>
<keyword evidence="2 4" id="KW-0238">DNA-binding</keyword>
<evidence type="ECO:0000256" key="2">
    <source>
        <dbReference type="ARBA" id="ARBA00023125"/>
    </source>
</evidence>
<dbReference type="PROSITE" id="PS50977">
    <property type="entry name" value="HTH_TETR_2"/>
    <property type="match status" value="1"/>
</dbReference>
<proteinExistence type="predicted"/>
<evidence type="ECO:0000259" key="5">
    <source>
        <dbReference type="PROSITE" id="PS50977"/>
    </source>
</evidence>
<organism evidence="6 7">
    <name type="scientific">Mesorhizobium hungaricum</name>
    <dbReference type="NCBI Taxonomy" id="1566387"/>
    <lineage>
        <taxon>Bacteria</taxon>
        <taxon>Pseudomonadati</taxon>
        <taxon>Pseudomonadota</taxon>
        <taxon>Alphaproteobacteria</taxon>
        <taxon>Hyphomicrobiales</taxon>
        <taxon>Phyllobacteriaceae</taxon>
        <taxon>Mesorhizobium</taxon>
    </lineage>
</organism>
<keyword evidence="1" id="KW-0805">Transcription regulation</keyword>
<dbReference type="GO" id="GO:0003700">
    <property type="term" value="F:DNA-binding transcription factor activity"/>
    <property type="evidence" value="ECO:0007669"/>
    <property type="project" value="TreeGrafter"/>
</dbReference>
<dbReference type="EMBL" id="MDEO01000013">
    <property type="protein sequence ID" value="OCX25661.1"/>
    <property type="molecule type" value="Genomic_DNA"/>
</dbReference>
<evidence type="ECO:0000313" key="6">
    <source>
        <dbReference type="EMBL" id="OCX25661.1"/>
    </source>
</evidence>
<protein>
    <submittedName>
        <fullName evidence="6">TetR family transcriptional regulator</fullName>
    </submittedName>
</protein>
<dbReference type="STRING" id="1566387.QV13_00080"/>
<comment type="caution">
    <text evidence="6">The sequence shown here is derived from an EMBL/GenBank/DDBJ whole genome shotgun (WGS) entry which is preliminary data.</text>
</comment>
<dbReference type="AlphaFoldDB" id="A0A1C2EFM1"/>
<evidence type="ECO:0000256" key="3">
    <source>
        <dbReference type="ARBA" id="ARBA00023163"/>
    </source>
</evidence>
<dbReference type="InterPro" id="IPR001647">
    <property type="entry name" value="HTH_TetR"/>
</dbReference>
<dbReference type="InterPro" id="IPR050109">
    <property type="entry name" value="HTH-type_TetR-like_transc_reg"/>
</dbReference>
<reference evidence="6 7" key="1">
    <citation type="submission" date="2016-08" db="EMBL/GenBank/DDBJ databases">
        <title>Whole genome sequence of Mesorhizobium sp. strain UASWS1009 isolated from industrial sewage.</title>
        <authorList>
            <person name="Crovadore J."/>
            <person name="Calmin G."/>
            <person name="Chablais R."/>
            <person name="Cochard B."/>
            <person name="Lefort F."/>
        </authorList>
    </citation>
    <scope>NUCLEOTIDE SEQUENCE [LARGE SCALE GENOMIC DNA]</scope>
    <source>
        <strain evidence="6 7">UASWS1009</strain>
    </source>
</reference>
<keyword evidence="3" id="KW-0804">Transcription</keyword>
<dbReference type="InterPro" id="IPR009057">
    <property type="entry name" value="Homeodomain-like_sf"/>
</dbReference>
<sequence>MSPRAYRQSARAEAVQDTEQQIVEALTALLAERWFDEITLDDIAATAGTTRQTVIRRFGSKTGVLSAMAAQMDVSIQDQRWSTPAQSVADIVTLLMDDYERTGDIIVRTLSQEVRIPEFAAVLDRGRRGHREWIEDMFKAWLDKLDAQARGDRLAQLLVQTDVWVWHLLRRAQGHSAAETHRLMTQAIERLLREDKTN</sequence>
<dbReference type="Pfam" id="PF00440">
    <property type="entry name" value="TetR_N"/>
    <property type="match status" value="1"/>
</dbReference>
<dbReference type="PANTHER" id="PTHR30055:SF234">
    <property type="entry name" value="HTH-TYPE TRANSCRIPTIONAL REGULATOR BETI"/>
    <property type="match status" value="1"/>
</dbReference>
<evidence type="ECO:0000256" key="4">
    <source>
        <dbReference type="PROSITE-ProRule" id="PRU00335"/>
    </source>
</evidence>
<dbReference type="Gene3D" id="1.10.357.10">
    <property type="entry name" value="Tetracycline Repressor, domain 2"/>
    <property type="match status" value="1"/>
</dbReference>
<keyword evidence="7" id="KW-1185">Reference proteome</keyword>
<dbReference type="OrthoDB" id="2356263at2"/>
<feature type="DNA-binding region" description="H-T-H motif" evidence="4">
    <location>
        <begin position="39"/>
        <end position="58"/>
    </location>
</feature>
<gene>
    <name evidence="6" type="ORF">QV13_00080</name>
</gene>
<dbReference type="Proteomes" id="UP000094412">
    <property type="component" value="Unassembled WGS sequence"/>
</dbReference>
<name>A0A1C2EFM1_9HYPH</name>
<dbReference type="GO" id="GO:0000976">
    <property type="term" value="F:transcription cis-regulatory region binding"/>
    <property type="evidence" value="ECO:0007669"/>
    <property type="project" value="TreeGrafter"/>
</dbReference>
<evidence type="ECO:0000313" key="7">
    <source>
        <dbReference type="Proteomes" id="UP000094412"/>
    </source>
</evidence>